<evidence type="ECO:0000313" key="1">
    <source>
        <dbReference type="EMBL" id="CAB4996442.1"/>
    </source>
</evidence>
<protein>
    <submittedName>
        <fullName evidence="1">Unannotated protein</fullName>
    </submittedName>
</protein>
<dbReference type="SUPFAM" id="SSF110087">
    <property type="entry name" value="DR1885-like metal-binding protein"/>
    <property type="match status" value="1"/>
</dbReference>
<accession>A0A6J7P0N7</accession>
<reference evidence="1" key="1">
    <citation type="submission" date="2020-05" db="EMBL/GenBank/DDBJ databases">
        <authorList>
            <person name="Chiriac C."/>
            <person name="Salcher M."/>
            <person name="Ghai R."/>
            <person name="Kavagutti S V."/>
        </authorList>
    </citation>
    <scope>NUCLEOTIDE SEQUENCE</scope>
</reference>
<proteinExistence type="predicted"/>
<dbReference type="EMBL" id="CAFBOZ010000037">
    <property type="protein sequence ID" value="CAB4996442.1"/>
    <property type="molecule type" value="Genomic_DNA"/>
</dbReference>
<organism evidence="1">
    <name type="scientific">freshwater metagenome</name>
    <dbReference type="NCBI Taxonomy" id="449393"/>
    <lineage>
        <taxon>unclassified sequences</taxon>
        <taxon>metagenomes</taxon>
        <taxon>ecological metagenomes</taxon>
    </lineage>
</organism>
<gene>
    <name evidence="1" type="ORF">UFOPK3992_00387</name>
</gene>
<name>A0A6J7P0N7_9ZZZZ</name>
<dbReference type="InterPro" id="IPR036182">
    <property type="entry name" value="PCuAC_sf"/>
</dbReference>
<dbReference type="AlphaFoldDB" id="A0A6J7P0N7"/>
<sequence>MTVSDSPSRRTRRRRPLALAAAAAAATLTVGGLTACGTGQSWVDEGLTPSGNGQFITVGPVQAQNLTLVQGPEGARSVTLVGNLLNNGTTKDALVGASLNGAAETPAVISDGAITLLPDGINPPSMGYGGGPQVNFFGVDVQTSHYVPVTLRFESAGQTTVSVLVVTPTGYYEGIAPTPAATS</sequence>